<dbReference type="Pfam" id="PF08378">
    <property type="entry name" value="NERD"/>
    <property type="match status" value="1"/>
</dbReference>
<dbReference type="AlphaFoldDB" id="A0A1I5TNK9"/>
<keyword evidence="3" id="KW-1185">Reference proteome</keyword>
<dbReference type="RefSeq" id="WP_074886786.1">
    <property type="nucleotide sequence ID" value="NZ_FOXO01000009.1"/>
</dbReference>
<feature type="domain" description="NERD" evidence="1">
    <location>
        <begin position="378"/>
        <end position="498"/>
    </location>
</feature>
<dbReference type="Proteomes" id="UP000182624">
    <property type="component" value="Unassembled WGS sequence"/>
</dbReference>
<dbReference type="EMBL" id="FOXO01000009">
    <property type="protein sequence ID" value="SFP84684.1"/>
    <property type="molecule type" value="Genomic_DNA"/>
</dbReference>
<dbReference type="InterPro" id="IPR011528">
    <property type="entry name" value="NERD"/>
</dbReference>
<reference evidence="3" key="1">
    <citation type="submission" date="2016-10" db="EMBL/GenBank/DDBJ databases">
        <authorList>
            <person name="Varghese N."/>
            <person name="Submissions S."/>
        </authorList>
    </citation>
    <scope>NUCLEOTIDE SEQUENCE [LARGE SCALE GENOMIC DNA]</scope>
    <source>
        <strain evidence="3">P18</strain>
    </source>
</reference>
<gene>
    <name evidence="2" type="ORF">SAMN04487928_109131</name>
</gene>
<accession>A0A1I5TNK9</accession>
<organism evidence="2 3">
    <name type="scientific">Butyrivibrio proteoclasticus</name>
    <dbReference type="NCBI Taxonomy" id="43305"/>
    <lineage>
        <taxon>Bacteria</taxon>
        <taxon>Bacillati</taxon>
        <taxon>Bacillota</taxon>
        <taxon>Clostridia</taxon>
        <taxon>Lachnospirales</taxon>
        <taxon>Lachnospiraceae</taxon>
        <taxon>Butyrivibrio</taxon>
    </lineage>
</organism>
<evidence type="ECO:0000313" key="3">
    <source>
        <dbReference type="Proteomes" id="UP000182624"/>
    </source>
</evidence>
<dbReference type="OrthoDB" id="9776650at2"/>
<protein>
    <submittedName>
        <fullName evidence="2">Nuclease-related domain-containing protein</fullName>
    </submittedName>
</protein>
<sequence length="555" mass="65392">MTHNKIIIDYLNEKLEIQNFYELTREYYRNLRLDFSEIISVKQAVVNVYKYGEVHFVCFEYYTYWKSWSGMFDKSYRNKHIICQDNLNEILSIICSYSSQYGNINSLITGTDEEKKLFEALLYKYDSKRAYRFCNGYNIRDYTLVSEQDFIKASKEIEDINGARLQAKKLSIYEKKYNNILSGGKWDLGSTDIPQETFDKWVKKQNDKISKASLLYMKIADTKLYSSEDLMTIKDKVETRKRQLNCCIIEFERRKLQDDYGDIAITKERLLSQINEMTFNDARELYKNFKRNSYELKGKTEEINSSVQPVLNEYISFYENAANFVSNYLNQINKKRNGLRPIPEKDLLSMFNYFYGTNDYLEVIQKRKELNYGFNREKGRKGERNVNYALQWLSRDYVVLNDGNSITLKNDEYGPYRQEYDNIVIGPQGIFLIETKYYSGEIRVNKNGDWYKVKDSKTCGISNPLQQIEQHEKLMGSIVGTDIPITNIICMAHPKVIIKGRKNCQVPIVRCDRIAYYIENNKTDKKTLTDLDIQHIKKKIMEHSVLNGSIIQSIS</sequence>
<evidence type="ECO:0000313" key="2">
    <source>
        <dbReference type="EMBL" id="SFP84684.1"/>
    </source>
</evidence>
<name>A0A1I5TNK9_9FIRM</name>
<evidence type="ECO:0000259" key="1">
    <source>
        <dbReference type="PROSITE" id="PS50965"/>
    </source>
</evidence>
<dbReference type="PROSITE" id="PS50965">
    <property type="entry name" value="NERD"/>
    <property type="match status" value="1"/>
</dbReference>
<proteinExistence type="predicted"/>